<feature type="transmembrane region" description="Helical" evidence="9">
    <location>
        <begin position="198"/>
        <end position="214"/>
    </location>
</feature>
<feature type="transmembrane region" description="Helical" evidence="9">
    <location>
        <begin position="59"/>
        <end position="79"/>
    </location>
</feature>
<evidence type="ECO:0000256" key="4">
    <source>
        <dbReference type="ARBA" id="ARBA00013039"/>
    </source>
</evidence>
<feature type="transmembrane region" description="Helical" evidence="9">
    <location>
        <begin position="281"/>
        <end position="300"/>
    </location>
</feature>
<evidence type="ECO:0000256" key="1">
    <source>
        <dbReference type="ARBA" id="ARBA00000156"/>
    </source>
</evidence>
<dbReference type="PANTHER" id="PTHR43731">
    <property type="entry name" value="RHOMBOID PROTEASE"/>
    <property type="match status" value="1"/>
</dbReference>
<feature type="transmembrane region" description="Helical" evidence="9">
    <location>
        <begin position="171"/>
        <end position="192"/>
    </location>
</feature>
<accession>A0A1E1XFB7</accession>
<name>A0A1E1XFB7_9ACAR</name>
<dbReference type="InterPro" id="IPR022764">
    <property type="entry name" value="Peptidase_S54_rhomboid_dom"/>
</dbReference>
<dbReference type="EMBL" id="GFAC01001367">
    <property type="protein sequence ID" value="JAT97821.1"/>
    <property type="molecule type" value="mRNA"/>
</dbReference>
<evidence type="ECO:0000256" key="8">
    <source>
        <dbReference type="ARBA" id="ARBA00023136"/>
    </source>
</evidence>
<dbReference type="Gene3D" id="1.20.1540.10">
    <property type="entry name" value="Rhomboid-like"/>
    <property type="match status" value="1"/>
</dbReference>
<dbReference type="EC" id="3.4.21.105" evidence="4"/>
<dbReference type="FunFam" id="1.20.1540.10:FF:000012">
    <property type="entry name" value="Rhomboid family protein"/>
    <property type="match status" value="1"/>
</dbReference>
<evidence type="ECO:0000259" key="10">
    <source>
        <dbReference type="Pfam" id="PF01694"/>
    </source>
</evidence>
<keyword evidence="6" id="KW-0378">Hydrolase</keyword>
<keyword evidence="7 9" id="KW-1133">Transmembrane helix</keyword>
<comment type="similarity">
    <text evidence="3">Belongs to the peptidase S54 family.</text>
</comment>
<dbReference type="InterPro" id="IPR035952">
    <property type="entry name" value="Rhomboid-like_sf"/>
</dbReference>
<proteinExistence type="evidence at transcript level"/>
<evidence type="ECO:0000256" key="2">
    <source>
        <dbReference type="ARBA" id="ARBA00004141"/>
    </source>
</evidence>
<protein>
    <recommendedName>
        <fullName evidence="4">rhomboid protease</fullName>
        <ecNumber evidence="4">3.4.21.105</ecNumber>
    </recommendedName>
</protein>
<sequence length="326" mass="36609">MLPRGIILHSCRWSSVRQPWVRQAQCRWHSVRQPWVRQAQPHPPETPLPPAGKAQLAKATAFTLGCCGASFLGAAVWQYERMRREARSIVFQRWSWESKRGRFRQQVHAWWQSVPEGSRVAYVLIAANAVVFLLWRVPRLEPFMVRYFSSHPASKSVCLPMFLSTFSHHSFLHLAANMLVLNSFAPAAVAMLGREQFLAMYLSAGVVSSLASYLHKVAMRRGAMSLGASGAILAVVAALCVQYPDAQLSIIFLPFFTFSAAAALKGVLVFDAAGVLLRWRLLDHAAHLGGTLFGVGYVLYGQELWKRREPILKTWHQLREGWSGRG</sequence>
<evidence type="ECO:0000256" key="3">
    <source>
        <dbReference type="ARBA" id="ARBA00009045"/>
    </source>
</evidence>
<dbReference type="Pfam" id="PF01694">
    <property type="entry name" value="Rhomboid"/>
    <property type="match status" value="1"/>
</dbReference>
<dbReference type="GO" id="GO:0004252">
    <property type="term" value="F:serine-type endopeptidase activity"/>
    <property type="evidence" value="ECO:0007669"/>
    <property type="project" value="InterPro"/>
</dbReference>
<evidence type="ECO:0000256" key="6">
    <source>
        <dbReference type="ARBA" id="ARBA00022801"/>
    </source>
</evidence>
<feature type="domain" description="Peptidase S54 rhomboid" evidence="10">
    <location>
        <begin position="161"/>
        <end position="300"/>
    </location>
</feature>
<comment type="subcellular location">
    <subcellularLocation>
        <location evidence="2">Membrane</location>
        <topology evidence="2">Multi-pass membrane protein</topology>
    </subcellularLocation>
</comment>
<evidence type="ECO:0000256" key="9">
    <source>
        <dbReference type="SAM" id="Phobius"/>
    </source>
</evidence>
<dbReference type="InterPro" id="IPR050925">
    <property type="entry name" value="Rhomboid_protease_S54"/>
</dbReference>
<feature type="transmembrane region" description="Helical" evidence="9">
    <location>
        <begin position="120"/>
        <end position="137"/>
    </location>
</feature>
<feature type="transmembrane region" description="Helical" evidence="9">
    <location>
        <begin position="250"/>
        <end position="269"/>
    </location>
</feature>
<evidence type="ECO:0000313" key="11">
    <source>
        <dbReference type="EMBL" id="JAT97821.1"/>
    </source>
</evidence>
<reference evidence="11" key="1">
    <citation type="journal article" date="2017" name="Front. Cell. Infect. Microbiol.">
        <title>The Distinct Transcriptional Response of the Midgut of Amblyomma sculptum and Amblyomma aureolatum Ticks to Rickettsia rickettsii Correlates to Their Differences in Susceptibility to Infection.</title>
        <authorList>
            <person name="Martins L.A."/>
            <person name="Galletti M.F.B.M."/>
            <person name="Ribeiro J.M."/>
            <person name="Fujita A."/>
            <person name="Costa F.B."/>
            <person name="Labruna M.B."/>
            <person name="Daffre S."/>
            <person name="Fogaca A.C."/>
        </authorList>
    </citation>
    <scope>NUCLEOTIDE SEQUENCE</scope>
</reference>
<organism evidence="11">
    <name type="scientific">Amblyomma aureolatum</name>
    <dbReference type="NCBI Taxonomy" id="187763"/>
    <lineage>
        <taxon>Eukaryota</taxon>
        <taxon>Metazoa</taxon>
        <taxon>Ecdysozoa</taxon>
        <taxon>Arthropoda</taxon>
        <taxon>Chelicerata</taxon>
        <taxon>Arachnida</taxon>
        <taxon>Acari</taxon>
        <taxon>Parasitiformes</taxon>
        <taxon>Ixodida</taxon>
        <taxon>Ixodoidea</taxon>
        <taxon>Ixodidae</taxon>
        <taxon>Amblyomminae</taxon>
        <taxon>Amblyomma</taxon>
    </lineage>
</organism>
<dbReference type="AlphaFoldDB" id="A0A1E1XFB7"/>
<keyword evidence="8 9" id="KW-0472">Membrane</keyword>
<evidence type="ECO:0000256" key="7">
    <source>
        <dbReference type="ARBA" id="ARBA00022989"/>
    </source>
</evidence>
<dbReference type="SUPFAM" id="SSF144091">
    <property type="entry name" value="Rhomboid-like"/>
    <property type="match status" value="1"/>
</dbReference>
<feature type="transmembrane region" description="Helical" evidence="9">
    <location>
        <begin position="226"/>
        <end position="244"/>
    </location>
</feature>
<keyword evidence="5 9" id="KW-0812">Transmembrane</keyword>
<dbReference type="GO" id="GO:0016020">
    <property type="term" value="C:membrane"/>
    <property type="evidence" value="ECO:0007669"/>
    <property type="project" value="UniProtKB-SubCell"/>
</dbReference>
<comment type="catalytic activity">
    <reaction evidence="1">
        <text>Cleaves type-1 transmembrane domains using a catalytic dyad composed of serine and histidine that are contributed by different transmembrane domains.</text>
        <dbReference type="EC" id="3.4.21.105"/>
    </reaction>
</comment>
<dbReference type="GO" id="GO:0006465">
    <property type="term" value="P:signal peptide processing"/>
    <property type="evidence" value="ECO:0007669"/>
    <property type="project" value="TreeGrafter"/>
</dbReference>
<evidence type="ECO:0000256" key="5">
    <source>
        <dbReference type="ARBA" id="ARBA00022692"/>
    </source>
</evidence>
<dbReference type="PANTHER" id="PTHR43731:SF14">
    <property type="entry name" value="PRESENILIN-ASSOCIATED RHOMBOID-LIKE PROTEIN, MITOCHONDRIAL"/>
    <property type="match status" value="1"/>
</dbReference>